<accession>A0AAV4JLR6</accession>
<sequence length="113" mass="12900">MSAKCLVGLFNKVWAEEKVPDAWKKGILIKLPKKRDLSQCINWRGINLLSVPGKIFCRVILYRIKSSVDKTLRDEQAGFPEGRSRIDQIFILRVIIELSPDADILQIKGAHLE</sequence>
<keyword evidence="2" id="KW-1185">Reference proteome</keyword>
<protein>
    <submittedName>
        <fullName evidence="1">Endonuclease-reverse transcriptase</fullName>
    </submittedName>
</protein>
<dbReference type="Proteomes" id="UP000762676">
    <property type="component" value="Unassembled WGS sequence"/>
</dbReference>
<proteinExistence type="predicted"/>
<keyword evidence="1" id="KW-0255">Endonuclease</keyword>
<name>A0AAV4JLR6_9GAST</name>
<reference evidence="1 2" key="1">
    <citation type="journal article" date="2021" name="Elife">
        <title>Chloroplast acquisition without the gene transfer in kleptoplastic sea slugs, Plakobranchus ocellatus.</title>
        <authorList>
            <person name="Maeda T."/>
            <person name="Takahashi S."/>
            <person name="Yoshida T."/>
            <person name="Shimamura S."/>
            <person name="Takaki Y."/>
            <person name="Nagai Y."/>
            <person name="Toyoda A."/>
            <person name="Suzuki Y."/>
            <person name="Arimoto A."/>
            <person name="Ishii H."/>
            <person name="Satoh N."/>
            <person name="Nishiyama T."/>
            <person name="Hasebe M."/>
            <person name="Maruyama T."/>
            <person name="Minagawa J."/>
            <person name="Obokata J."/>
            <person name="Shigenobu S."/>
        </authorList>
    </citation>
    <scope>NUCLEOTIDE SEQUENCE [LARGE SCALE GENOMIC DNA]</scope>
</reference>
<dbReference type="EMBL" id="BMAT01003338">
    <property type="protein sequence ID" value="GFS23747.1"/>
    <property type="molecule type" value="Genomic_DNA"/>
</dbReference>
<organism evidence="1 2">
    <name type="scientific">Elysia marginata</name>
    <dbReference type="NCBI Taxonomy" id="1093978"/>
    <lineage>
        <taxon>Eukaryota</taxon>
        <taxon>Metazoa</taxon>
        <taxon>Spiralia</taxon>
        <taxon>Lophotrochozoa</taxon>
        <taxon>Mollusca</taxon>
        <taxon>Gastropoda</taxon>
        <taxon>Heterobranchia</taxon>
        <taxon>Euthyneura</taxon>
        <taxon>Panpulmonata</taxon>
        <taxon>Sacoglossa</taxon>
        <taxon>Placobranchoidea</taxon>
        <taxon>Plakobranchidae</taxon>
        <taxon>Elysia</taxon>
    </lineage>
</organism>
<keyword evidence="1" id="KW-0540">Nuclease</keyword>
<keyword evidence="1" id="KW-0378">Hydrolase</keyword>
<dbReference type="PANTHER" id="PTHR19446">
    <property type="entry name" value="REVERSE TRANSCRIPTASES"/>
    <property type="match status" value="1"/>
</dbReference>
<dbReference type="AlphaFoldDB" id="A0AAV4JLR6"/>
<evidence type="ECO:0000313" key="1">
    <source>
        <dbReference type="EMBL" id="GFS23747.1"/>
    </source>
</evidence>
<comment type="caution">
    <text evidence="1">The sequence shown here is derived from an EMBL/GenBank/DDBJ whole genome shotgun (WGS) entry which is preliminary data.</text>
</comment>
<dbReference type="GO" id="GO:0004519">
    <property type="term" value="F:endonuclease activity"/>
    <property type="evidence" value="ECO:0007669"/>
    <property type="project" value="UniProtKB-KW"/>
</dbReference>
<gene>
    <name evidence="1" type="ORF">ElyMa_001647400</name>
</gene>
<evidence type="ECO:0000313" key="2">
    <source>
        <dbReference type="Proteomes" id="UP000762676"/>
    </source>
</evidence>